<reference evidence="2" key="1">
    <citation type="journal article" date="2019" name="Int. J. Syst. Evol. Microbiol.">
        <title>The Global Catalogue of Microorganisms (GCM) 10K type strain sequencing project: providing services to taxonomists for standard genome sequencing and annotation.</title>
        <authorList>
            <consortium name="The Broad Institute Genomics Platform"/>
            <consortium name="The Broad Institute Genome Sequencing Center for Infectious Disease"/>
            <person name="Wu L."/>
            <person name="Ma J."/>
        </authorList>
    </citation>
    <scope>NUCLEOTIDE SEQUENCE [LARGE SCALE GENOMIC DNA]</scope>
    <source>
        <strain evidence="2">JCM 17214</strain>
    </source>
</reference>
<comment type="caution">
    <text evidence="1">The sequence shown here is derived from an EMBL/GenBank/DDBJ whole genome shotgun (WGS) entry which is preliminary data.</text>
</comment>
<gene>
    <name evidence="1" type="ORF">GCM10022406_03360</name>
</gene>
<proteinExistence type="predicted"/>
<protein>
    <submittedName>
        <fullName evidence="1">Uncharacterized protein</fullName>
    </submittedName>
</protein>
<organism evidence="1 2">
    <name type="scientific">Hymenobacter algoricola</name>
    <dbReference type="NCBI Taxonomy" id="486267"/>
    <lineage>
        <taxon>Bacteria</taxon>
        <taxon>Pseudomonadati</taxon>
        <taxon>Bacteroidota</taxon>
        <taxon>Cytophagia</taxon>
        <taxon>Cytophagales</taxon>
        <taxon>Hymenobacteraceae</taxon>
        <taxon>Hymenobacter</taxon>
    </lineage>
</organism>
<sequence>MNAMLRRLSLFFGIISLFTSCQTSRLVLGTPPQPAGAEAATQEVLLHDSQGPQATRVTLTAAEAAVFRQQ</sequence>
<dbReference type="Proteomes" id="UP001499909">
    <property type="component" value="Unassembled WGS sequence"/>
</dbReference>
<dbReference type="EMBL" id="BAABDH010000003">
    <property type="protein sequence ID" value="GAA3920287.1"/>
    <property type="molecule type" value="Genomic_DNA"/>
</dbReference>
<dbReference type="RefSeq" id="WP_345109162.1">
    <property type="nucleotide sequence ID" value="NZ_BAABDH010000003.1"/>
</dbReference>
<evidence type="ECO:0000313" key="1">
    <source>
        <dbReference type="EMBL" id="GAA3920287.1"/>
    </source>
</evidence>
<dbReference type="PROSITE" id="PS51257">
    <property type="entry name" value="PROKAR_LIPOPROTEIN"/>
    <property type="match status" value="1"/>
</dbReference>
<evidence type="ECO:0000313" key="2">
    <source>
        <dbReference type="Proteomes" id="UP001499909"/>
    </source>
</evidence>
<accession>A0ABP7MH31</accession>
<name>A0ABP7MH31_9BACT</name>
<keyword evidence="2" id="KW-1185">Reference proteome</keyword>